<evidence type="ECO:0008006" key="4">
    <source>
        <dbReference type="Google" id="ProtNLM"/>
    </source>
</evidence>
<dbReference type="InterPro" id="IPR032314">
    <property type="entry name" value="DUF4845"/>
</dbReference>
<keyword evidence="1" id="KW-0472">Membrane</keyword>
<dbReference type="Pfam" id="PF16137">
    <property type="entry name" value="DUF4845"/>
    <property type="match status" value="1"/>
</dbReference>
<dbReference type="Proteomes" id="UP000092695">
    <property type="component" value="Chromosome"/>
</dbReference>
<name>A0A193LF82_9GAMM</name>
<reference evidence="2 3" key="1">
    <citation type="submission" date="2016-06" db="EMBL/GenBank/DDBJ databases">
        <title>Complete genome sequence of a deep-branching marine Gamma Proteobacterium Woeseia oceani type strain XK5.</title>
        <authorList>
            <person name="Mu D."/>
            <person name="Du Z."/>
        </authorList>
    </citation>
    <scope>NUCLEOTIDE SEQUENCE [LARGE SCALE GENOMIC DNA]</scope>
    <source>
        <strain evidence="2 3">XK5</strain>
    </source>
</reference>
<sequence>MTSTTDRRVATVNRKNIRGMTTLGMLILVVFLGMFAFAAIQLTPVYLNYMKVAGVVEGVKEEFDSQAPTLSNIRRSIERRFSIESVAVLTAKDVKVTPDSGGFLIAANYDHTVAYLGNVSFTVHFEKSALIRR</sequence>
<feature type="transmembrane region" description="Helical" evidence="1">
    <location>
        <begin position="21"/>
        <end position="40"/>
    </location>
</feature>
<evidence type="ECO:0000256" key="1">
    <source>
        <dbReference type="SAM" id="Phobius"/>
    </source>
</evidence>
<organism evidence="2 3">
    <name type="scientific">Woeseia oceani</name>
    <dbReference type="NCBI Taxonomy" id="1548547"/>
    <lineage>
        <taxon>Bacteria</taxon>
        <taxon>Pseudomonadati</taxon>
        <taxon>Pseudomonadota</taxon>
        <taxon>Gammaproteobacteria</taxon>
        <taxon>Woeseiales</taxon>
        <taxon>Woeseiaceae</taxon>
        <taxon>Woeseia</taxon>
    </lineage>
</organism>
<dbReference type="KEGG" id="woc:BA177_07790"/>
<keyword evidence="1" id="KW-0812">Transmembrane</keyword>
<dbReference type="RefSeq" id="WP_068615081.1">
    <property type="nucleotide sequence ID" value="NZ_CP016268.1"/>
</dbReference>
<evidence type="ECO:0000313" key="2">
    <source>
        <dbReference type="EMBL" id="ANO51116.1"/>
    </source>
</evidence>
<protein>
    <recommendedName>
        <fullName evidence="4">DUF4845 domain-containing protein</fullName>
    </recommendedName>
</protein>
<keyword evidence="1" id="KW-1133">Transmembrane helix</keyword>
<dbReference type="STRING" id="1548547.BA177_07790"/>
<accession>A0A193LF82</accession>
<keyword evidence="3" id="KW-1185">Reference proteome</keyword>
<proteinExistence type="predicted"/>
<dbReference type="OrthoDB" id="5734946at2"/>
<dbReference type="AlphaFoldDB" id="A0A193LF82"/>
<evidence type="ECO:0000313" key="3">
    <source>
        <dbReference type="Proteomes" id="UP000092695"/>
    </source>
</evidence>
<gene>
    <name evidence="2" type="ORF">BA177_07790</name>
</gene>
<dbReference type="EMBL" id="CP016268">
    <property type="protein sequence ID" value="ANO51116.1"/>
    <property type="molecule type" value="Genomic_DNA"/>
</dbReference>